<gene>
    <name evidence="3" type="ORF">ADL15_12915</name>
</gene>
<organism evidence="3 4">
    <name type="scientific">Actinoplanes awajinensis subsp. mycoplanecinus</name>
    <dbReference type="NCBI Taxonomy" id="135947"/>
    <lineage>
        <taxon>Bacteria</taxon>
        <taxon>Bacillati</taxon>
        <taxon>Actinomycetota</taxon>
        <taxon>Actinomycetes</taxon>
        <taxon>Micromonosporales</taxon>
        <taxon>Micromonosporaceae</taxon>
        <taxon>Actinoplanes</taxon>
    </lineage>
</organism>
<dbReference type="InterPro" id="IPR051910">
    <property type="entry name" value="ComF/GntX_DNA_util-trans"/>
</dbReference>
<dbReference type="PANTHER" id="PTHR47505">
    <property type="entry name" value="DNA UTILIZATION PROTEIN YHGH"/>
    <property type="match status" value="1"/>
</dbReference>
<accession>A0A0X3UWX1</accession>
<keyword evidence="4" id="KW-1185">Reference proteome</keyword>
<dbReference type="OrthoDB" id="5244859at2"/>
<evidence type="ECO:0000259" key="2">
    <source>
        <dbReference type="Pfam" id="PF00156"/>
    </source>
</evidence>
<dbReference type="SUPFAM" id="SSF53271">
    <property type="entry name" value="PRTase-like"/>
    <property type="match status" value="1"/>
</dbReference>
<name>A0A0X3UWX1_9ACTN</name>
<dbReference type="InterPro" id="IPR000836">
    <property type="entry name" value="PRTase_dom"/>
</dbReference>
<feature type="domain" description="Phosphoribosyltransferase" evidence="2">
    <location>
        <begin position="192"/>
        <end position="229"/>
    </location>
</feature>
<comment type="caution">
    <text evidence="3">The sequence shown here is derived from an EMBL/GenBank/DDBJ whole genome shotgun (WGS) entry which is preliminary data.</text>
</comment>
<dbReference type="EMBL" id="LLZH01000085">
    <property type="protein sequence ID" value="KUL36727.1"/>
    <property type="molecule type" value="Genomic_DNA"/>
</dbReference>
<evidence type="ECO:0000256" key="1">
    <source>
        <dbReference type="ARBA" id="ARBA00008007"/>
    </source>
</evidence>
<comment type="similarity">
    <text evidence="1">Belongs to the ComF/GntX family.</text>
</comment>
<dbReference type="InterPro" id="IPR029057">
    <property type="entry name" value="PRTase-like"/>
</dbReference>
<dbReference type="Pfam" id="PF00156">
    <property type="entry name" value="Pribosyltran"/>
    <property type="match status" value="1"/>
</dbReference>
<keyword evidence="3" id="KW-0808">Transferase</keyword>
<keyword evidence="3" id="KW-0328">Glycosyltransferase</keyword>
<dbReference type="Gene3D" id="3.40.50.2020">
    <property type="match status" value="1"/>
</dbReference>
<evidence type="ECO:0000313" key="4">
    <source>
        <dbReference type="Proteomes" id="UP000053244"/>
    </source>
</evidence>
<dbReference type="Proteomes" id="UP000053244">
    <property type="component" value="Unassembled WGS sequence"/>
</dbReference>
<protein>
    <submittedName>
        <fullName evidence="3">Phosphoribosyltransferase</fullName>
    </submittedName>
</protein>
<dbReference type="AlphaFoldDB" id="A0A0X3UWX1"/>
<evidence type="ECO:0000313" key="3">
    <source>
        <dbReference type="EMBL" id="KUL36727.1"/>
    </source>
</evidence>
<proteinExistence type="inferred from homology"/>
<sequence>MTSVFGDLADLVLPGACVGCGADRVRLRNGACPACVAELEGLRPHRAAPSPPPPGFPPCVAVGPYAGALRGALLAYKEKGRHRLARPLGALLAGAVAALAPPGRPVLIVPVPSTRAARRERYGDHMTRLTTHAVQRLRAAGWTAWADQPLRALPRPDSTSLDAAARSTAAVNSLRINPARISVLRRGGAPRSTLVIADDIVTTGATLAAAVRRLEEADMQVTGAAVLAATQLRRICPGI</sequence>
<dbReference type="RefSeq" id="WP_067688945.1">
    <property type="nucleotide sequence ID" value="NZ_LLZH01000085.1"/>
</dbReference>
<dbReference type="PANTHER" id="PTHR47505:SF1">
    <property type="entry name" value="DNA UTILIZATION PROTEIN YHGH"/>
    <property type="match status" value="1"/>
</dbReference>
<reference evidence="3 4" key="1">
    <citation type="submission" date="2015-10" db="EMBL/GenBank/DDBJ databases">
        <authorList>
            <person name="Gilbert D.G."/>
        </authorList>
    </citation>
    <scope>NUCLEOTIDE SEQUENCE [LARGE SCALE GENOMIC DNA]</scope>
    <source>
        <strain evidence="3 4">NRRL B-16712</strain>
    </source>
</reference>
<dbReference type="CDD" id="cd06223">
    <property type="entry name" value="PRTases_typeI"/>
    <property type="match status" value="1"/>
</dbReference>
<dbReference type="GO" id="GO:0016757">
    <property type="term" value="F:glycosyltransferase activity"/>
    <property type="evidence" value="ECO:0007669"/>
    <property type="project" value="UniProtKB-KW"/>
</dbReference>